<reference evidence="2" key="1">
    <citation type="submission" date="2017-10" db="EMBL/GenBank/DDBJ databases">
        <authorList>
            <person name="Armitage A.D."/>
            <person name="Barbara D.J."/>
            <person name="Woodhall J.W."/>
            <person name="Sreenivasaprasad S."/>
            <person name="Lane C.R."/>
            <person name="Clarkson J.P."/>
            <person name="Harrison R.J."/>
        </authorList>
    </citation>
    <scope>NUCLEOTIDE SEQUENCE</scope>
    <source>
        <strain evidence="2">FERA 1164</strain>
    </source>
</reference>
<sequence>MYGAYGQPLPPASHGEPYGQPSRRPGYLPSLTVGPYAAHSDYDPRSASPDNASRDGPAGRKRLHPEPHAPTLPPPQPGSASQAPHRGIGEGYVYPEPPYLTSAVSTANTLTPDSSAPPPTQPYYVAQPPRQASPQIAYHYEPSRTSSSPQSQAPTTPSAPSTPYYVALPQPNGFLQPTPTSTPSARPSMRINDLVSDNGPARSSTDSSMLNMLNRRPM</sequence>
<dbReference type="EMBL" id="PDXA01000083">
    <property type="protein sequence ID" value="RYN28347.1"/>
    <property type="molecule type" value="Genomic_DNA"/>
</dbReference>
<gene>
    <name evidence="3" type="ORF">AA0114_g12468</name>
    <name evidence="2" type="ORF">AA0115_g12383</name>
</gene>
<comment type="caution">
    <text evidence="3">The sequence shown here is derived from an EMBL/GenBank/DDBJ whole genome shotgun (WGS) entry which is preliminary data.</text>
</comment>
<evidence type="ECO:0000313" key="2">
    <source>
        <dbReference type="EMBL" id="RYN16395.1"/>
    </source>
</evidence>
<dbReference type="AlphaFoldDB" id="A0A4Q4M018"/>
<reference evidence="3" key="3">
    <citation type="journal article" date="2019" name="J. ISSAAS">
        <title>Genomics, evolutionary history and diagnostics of the Alternaria alternata species group including apple and Asian pear pathotypes.</title>
        <authorList>
            <person name="Armitage A.D."/>
            <person name="Cockerton H.M."/>
            <person name="Sreenivasaprasad S."/>
            <person name="Woodhall J."/>
            <person name="Lane C."/>
            <person name="Harrison R.J."/>
            <person name="Clarkson J.P."/>
        </authorList>
    </citation>
    <scope>NUCLEOTIDE SEQUENCE</scope>
    <source>
        <strain evidence="3">FERA 1082</strain>
    </source>
</reference>
<name>A0A4Q4M018_9PLEO</name>
<evidence type="ECO:0000313" key="3">
    <source>
        <dbReference type="EMBL" id="RYN28347.1"/>
    </source>
</evidence>
<feature type="region of interest" description="Disordered" evidence="1">
    <location>
        <begin position="1"/>
        <end position="218"/>
    </location>
</feature>
<feature type="compositionally biased region" description="Low complexity" evidence="1">
    <location>
        <begin position="143"/>
        <end position="163"/>
    </location>
</feature>
<evidence type="ECO:0000313" key="4">
    <source>
        <dbReference type="Proteomes" id="UP000292402"/>
    </source>
</evidence>
<dbReference type="Proteomes" id="UP000292340">
    <property type="component" value="Unassembled WGS sequence"/>
</dbReference>
<feature type="compositionally biased region" description="Polar residues" evidence="1">
    <location>
        <begin position="102"/>
        <end position="114"/>
    </location>
</feature>
<feature type="compositionally biased region" description="Polar residues" evidence="1">
    <location>
        <begin position="201"/>
        <end position="211"/>
    </location>
</feature>
<feature type="compositionally biased region" description="Low complexity" evidence="1">
    <location>
        <begin position="177"/>
        <end position="188"/>
    </location>
</feature>
<dbReference type="Proteomes" id="UP000292402">
    <property type="component" value="Unassembled WGS sequence"/>
</dbReference>
<dbReference type="EMBL" id="PDXB01000075">
    <property type="protein sequence ID" value="RYN16395.1"/>
    <property type="molecule type" value="Genomic_DNA"/>
</dbReference>
<reference evidence="2 4" key="2">
    <citation type="journal article" date="2019" name="bioRxiv">
        <title>Genomics, evolutionary history and diagnostics of the Alternaria alternata species group including apple and Asian pear pathotypes.</title>
        <authorList>
            <person name="Armitage A.D."/>
            <person name="Cockerton H.M."/>
            <person name="Sreenivasaprasad S."/>
            <person name="Woodhall J.W."/>
            <person name="Lane C.R."/>
            <person name="Harrison R.J."/>
            <person name="Clarkson J.P."/>
        </authorList>
    </citation>
    <scope>NUCLEOTIDE SEQUENCE [LARGE SCALE GENOMIC DNA]</scope>
    <source>
        <strain evidence="4">FERA 1082</strain>
        <strain evidence="2">FERA 1164</strain>
    </source>
</reference>
<organism evidence="3 4">
    <name type="scientific">Alternaria tenuissima</name>
    <dbReference type="NCBI Taxonomy" id="119927"/>
    <lineage>
        <taxon>Eukaryota</taxon>
        <taxon>Fungi</taxon>
        <taxon>Dikarya</taxon>
        <taxon>Ascomycota</taxon>
        <taxon>Pezizomycotina</taxon>
        <taxon>Dothideomycetes</taxon>
        <taxon>Pleosporomycetidae</taxon>
        <taxon>Pleosporales</taxon>
        <taxon>Pleosporineae</taxon>
        <taxon>Pleosporaceae</taxon>
        <taxon>Alternaria</taxon>
        <taxon>Alternaria sect. Alternaria</taxon>
        <taxon>Alternaria alternata complex</taxon>
    </lineage>
</organism>
<protein>
    <submittedName>
        <fullName evidence="3">Uncharacterized protein</fullName>
    </submittedName>
</protein>
<proteinExistence type="predicted"/>
<accession>A0A4Q4M018</accession>
<evidence type="ECO:0000256" key="1">
    <source>
        <dbReference type="SAM" id="MobiDB-lite"/>
    </source>
</evidence>
<feature type="compositionally biased region" description="Pro residues" evidence="1">
    <location>
        <begin position="68"/>
        <end position="77"/>
    </location>
</feature>